<dbReference type="InterPro" id="IPR002758">
    <property type="entry name" value="Cation_antiport_E"/>
</dbReference>
<protein>
    <submittedName>
        <fullName evidence="9">Na+/H+ antiporter subunit E</fullName>
    </submittedName>
</protein>
<dbReference type="GO" id="GO:0005886">
    <property type="term" value="C:plasma membrane"/>
    <property type="evidence" value="ECO:0007669"/>
    <property type="project" value="UniProtKB-SubCell"/>
</dbReference>
<dbReference type="Proteomes" id="UP000318693">
    <property type="component" value="Unassembled WGS sequence"/>
</dbReference>
<evidence type="ECO:0000256" key="6">
    <source>
        <dbReference type="ARBA" id="ARBA00023136"/>
    </source>
</evidence>
<dbReference type="GO" id="GO:0008324">
    <property type="term" value="F:monoatomic cation transmembrane transporter activity"/>
    <property type="evidence" value="ECO:0007669"/>
    <property type="project" value="InterPro"/>
</dbReference>
<accession>A0A552WW09</accession>
<keyword evidence="10" id="KW-1185">Reference proteome</keyword>
<proteinExistence type="inferred from homology"/>
<evidence type="ECO:0000313" key="10">
    <source>
        <dbReference type="Proteomes" id="UP000318693"/>
    </source>
</evidence>
<evidence type="ECO:0000256" key="8">
    <source>
        <dbReference type="SAM" id="Phobius"/>
    </source>
</evidence>
<dbReference type="NCBIfam" id="NF006521">
    <property type="entry name" value="PRK08965.1-5"/>
    <property type="match status" value="1"/>
</dbReference>
<reference evidence="9 10" key="1">
    <citation type="submission" date="2019-07" db="EMBL/GenBank/DDBJ databases">
        <title>Georgenia wutianyii sp. nov. and Georgenia *** sp. nov. isolated from plateau pika (Ochotona curzoniae) in the Qinghai-Tibet plateau of China.</title>
        <authorList>
            <person name="Tian Z."/>
        </authorList>
    </citation>
    <scope>NUCLEOTIDE SEQUENCE [LARGE SCALE GENOMIC DNA]</scope>
    <source>
        <strain evidence="9 10">Z446</strain>
    </source>
</reference>
<dbReference type="PANTHER" id="PTHR34584:SF1">
    <property type="entry name" value="NA(+)_H(+) ANTIPORTER SUBUNIT E1"/>
    <property type="match status" value="1"/>
</dbReference>
<organism evidence="9 10">
    <name type="scientific">Georgenia yuyongxinii</name>
    <dbReference type="NCBI Taxonomy" id="2589797"/>
    <lineage>
        <taxon>Bacteria</taxon>
        <taxon>Bacillati</taxon>
        <taxon>Actinomycetota</taxon>
        <taxon>Actinomycetes</taxon>
        <taxon>Micrococcales</taxon>
        <taxon>Bogoriellaceae</taxon>
        <taxon>Georgenia</taxon>
    </lineage>
</organism>
<dbReference type="AlphaFoldDB" id="A0A552WW09"/>
<evidence type="ECO:0000256" key="1">
    <source>
        <dbReference type="ARBA" id="ARBA00004651"/>
    </source>
</evidence>
<feature type="region of interest" description="Disordered" evidence="7">
    <location>
        <begin position="180"/>
        <end position="202"/>
    </location>
</feature>
<name>A0A552WW09_9MICO</name>
<dbReference type="PANTHER" id="PTHR34584">
    <property type="entry name" value="NA(+)/H(+) ANTIPORTER SUBUNIT E1"/>
    <property type="match status" value="1"/>
</dbReference>
<keyword evidence="3" id="KW-1003">Cell membrane</keyword>
<evidence type="ECO:0000313" key="9">
    <source>
        <dbReference type="EMBL" id="TRW46984.1"/>
    </source>
</evidence>
<dbReference type="Pfam" id="PF01899">
    <property type="entry name" value="MNHE"/>
    <property type="match status" value="1"/>
</dbReference>
<keyword evidence="6 8" id="KW-0472">Membrane</keyword>
<evidence type="ECO:0000256" key="5">
    <source>
        <dbReference type="ARBA" id="ARBA00022989"/>
    </source>
</evidence>
<evidence type="ECO:0000256" key="3">
    <source>
        <dbReference type="ARBA" id="ARBA00022475"/>
    </source>
</evidence>
<keyword evidence="4 8" id="KW-0812">Transmembrane</keyword>
<comment type="caution">
    <text evidence="9">The sequence shown here is derived from an EMBL/GenBank/DDBJ whole genome shotgun (WGS) entry which is preliminary data.</text>
</comment>
<feature type="transmembrane region" description="Helical" evidence="8">
    <location>
        <begin position="16"/>
        <end position="33"/>
    </location>
</feature>
<sequence>MSAPDNRRRRWPRTSWGMLVWLTAIWVLLWGDITLANTIAGLGVALLVTSVAPLPAAPFDGRFRPWGVVRLAARFAWDVVVASTQISVMVLRRREPHGAVIRVRLRGHSDSYLTTTAGMTSLVPGSIVVEAHRLTGTLYIHIFDVDLAGGLDQAHRTVLEQEERILRAFASRDQLIDAGYVPGSSPRAGRVASTAAPREEAR</sequence>
<evidence type="ECO:0000256" key="2">
    <source>
        <dbReference type="ARBA" id="ARBA00006228"/>
    </source>
</evidence>
<keyword evidence="5 8" id="KW-1133">Transmembrane helix</keyword>
<comment type="subcellular location">
    <subcellularLocation>
        <location evidence="1">Cell membrane</location>
        <topology evidence="1">Multi-pass membrane protein</topology>
    </subcellularLocation>
</comment>
<gene>
    <name evidence="9" type="ORF">FJ693_03125</name>
</gene>
<evidence type="ECO:0000256" key="7">
    <source>
        <dbReference type="SAM" id="MobiDB-lite"/>
    </source>
</evidence>
<evidence type="ECO:0000256" key="4">
    <source>
        <dbReference type="ARBA" id="ARBA00022692"/>
    </source>
</evidence>
<comment type="similarity">
    <text evidence="2">Belongs to the CPA3 antiporters (TC 2.A.63) subunit E family.</text>
</comment>
<dbReference type="EMBL" id="VJXR01000005">
    <property type="protein sequence ID" value="TRW46984.1"/>
    <property type="molecule type" value="Genomic_DNA"/>
</dbReference>
<dbReference type="RefSeq" id="WP_143417074.1">
    <property type="nucleotide sequence ID" value="NZ_VJXR01000005.1"/>
</dbReference>